<dbReference type="AlphaFoldDB" id="A0A7M5X200"/>
<dbReference type="EnsemblMetazoa" id="CLYHEMT016340.1">
    <property type="protein sequence ID" value="CLYHEMP016340.1"/>
    <property type="gene ID" value="CLYHEMG016340"/>
</dbReference>
<organism evidence="2 3">
    <name type="scientific">Clytia hemisphaerica</name>
    <dbReference type="NCBI Taxonomy" id="252671"/>
    <lineage>
        <taxon>Eukaryota</taxon>
        <taxon>Metazoa</taxon>
        <taxon>Cnidaria</taxon>
        <taxon>Hydrozoa</taxon>
        <taxon>Hydroidolina</taxon>
        <taxon>Leptothecata</taxon>
        <taxon>Obeliida</taxon>
        <taxon>Clytiidae</taxon>
        <taxon>Clytia</taxon>
    </lineage>
</organism>
<dbReference type="Proteomes" id="UP000594262">
    <property type="component" value="Unplaced"/>
</dbReference>
<evidence type="ECO:0000256" key="1">
    <source>
        <dbReference type="SAM" id="MobiDB-lite"/>
    </source>
</evidence>
<reference evidence="2" key="1">
    <citation type="submission" date="2021-01" db="UniProtKB">
        <authorList>
            <consortium name="EnsemblMetazoa"/>
        </authorList>
    </citation>
    <scope>IDENTIFICATION</scope>
</reference>
<feature type="region of interest" description="Disordered" evidence="1">
    <location>
        <begin position="154"/>
        <end position="176"/>
    </location>
</feature>
<sequence>MKSCFLIYSEVKKHYRKISLPFTTMVSKDKKKQERSRLIDAGKQFCGRNCSYGSVVQASSQRQQNRRHDGNNNNGDVLIEDVGKKMSTHTMNGSHKDFGDLLQSRLSLMSLNRKDSRCSLPGYTSMVDMKLNSLAQLSPLKSSMISLGKLEECPENELETRSSSTSNLDRRQAKTPSLMRRLSLRKKSGMRSPAKIGTHKRSGSVPFESAFLTSKPDRKLSFRRKGSRNDEFSMASILQKALMPPGIDEATRMVFNASRRKGRRNAVCEVGAHERDGLRMYLNEKMKGKQEEVEEG</sequence>
<keyword evidence="3" id="KW-1185">Reference proteome</keyword>
<name>A0A7M5X200_9CNID</name>
<evidence type="ECO:0000313" key="3">
    <source>
        <dbReference type="Proteomes" id="UP000594262"/>
    </source>
</evidence>
<accession>A0A7M5X200</accession>
<proteinExistence type="predicted"/>
<protein>
    <submittedName>
        <fullName evidence="2">Uncharacterized protein</fullName>
    </submittedName>
</protein>
<evidence type="ECO:0000313" key="2">
    <source>
        <dbReference type="EnsemblMetazoa" id="CLYHEMP016340.1"/>
    </source>
</evidence>